<proteinExistence type="predicted"/>
<evidence type="ECO:0000313" key="1">
    <source>
        <dbReference type="EMBL" id="KAF5205492.1"/>
    </source>
</evidence>
<keyword evidence="2" id="KW-1185">Reference proteome</keyword>
<sequence length="74" mass="8002">VVESRGKNTEVSVMTTEKGLRELKEAEIAVIVLENEAEKAAAEAATKPLLKKPDPAGFFYSAWVTISVIWPTAA</sequence>
<reference evidence="1 2" key="1">
    <citation type="submission" date="2020-06" db="EMBL/GenBank/DDBJ databases">
        <title>Transcriptomic and genomic resources for Thalictrum thalictroides and T. hernandezii: Facilitating candidate gene discovery in an emerging model plant lineage.</title>
        <authorList>
            <person name="Arias T."/>
            <person name="Riano-Pachon D.M."/>
            <person name="Di Stilio V.S."/>
        </authorList>
    </citation>
    <scope>NUCLEOTIDE SEQUENCE [LARGE SCALE GENOMIC DNA]</scope>
    <source>
        <strain evidence="2">cv. WT478/WT964</strain>
        <tissue evidence="1">Leaves</tissue>
    </source>
</reference>
<dbReference type="AlphaFoldDB" id="A0A7J6XAV7"/>
<dbReference type="EMBL" id="JABWDY010003980">
    <property type="protein sequence ID" value="KAF5205492.1"/>
    <property type="molecule type" value="Genomic_DNA"/>
</dbReference>
<dbReference type="Proteomes" id="UP000554482">
    <property type="component" value="Unassembled WGS sequence"/>
</dbReference>
<protein>
    <submittedName>
        <fullName evidence="1">Uncharacterized protein</fullName>
    </submittedName>
</protein>
<organism evidence="1 2">
    <name type="scientific">Thalictrum thalictroides</name>
    <name type="common">Rue-anemone</name>
    <name type="synonym">Anemone thalictroides</name>
    <dbReference type="NCBI Taxonomy" id="46969"/>
    <lineage>
        <taxon>Eukaryota</taxon>
        <taxon>Viridiplantae</taxon>
        <taxon>Streptophyta</taxon>
        <taxon>Embryophyta</taxon>
        <taxon>Tracheophyta</taxon>
        <taxon>Spermatophyta</taxon>
        <taxon>Magnoliopsida</taxon>
        <taxon>Ranunculales</taxon>
        <taxon>Ranunculaceae</taxon>
        <taxon>Thalictroideae</taxon>
        <taxon>Thalictrum</taxon>
    </lineage>
</organism>
<feature type="non-terminal residue" evidence="1">
    <location>
        <position position="1"/>
    </location>
</feature>
<gene>
    <name evidence="1" type="ORF">FRX31_004920</name>
</gene>
<name>A0A7J6XAV7_THATH</name>
<comment type="caution">
    <text evidence="1">The sequence shown here is derived from an EMBL/GenBank/DDBJ whole genome shotgun (WGS) entry which is preliminary data.</text>
</comment>
<accession>A0A7J6XAV7</accession>
<evidence type="ECO:0000313" key="2">
    <source>
        <dbReference type="Proteomes" id="UP000554482"/>
    </source>
</evidence>